<dbReference type="InterPro" id="IPR018535">
    <property type="entry name" value="DUF1996"/>
</dbReference>
<feature type="signal peptide" evidence="1">
    <location>
        <begin position="1"/>
        <end position="26"/>
    </location>
</feature>
<sequence>MSFPKSRRVSLGVLVLPLFAVRFCEAYWLMAPNNIITTQRLDPVVSPGTVSTHAHAVVGGSNFGMNISTAALRNSACTSIPIPEDKSNYWFPVNYLFNDTPGYTTAFPDDFRMISGDPTLRTLNTSSFAQLAVTFLCLDFSGKSSMYNELPKGISCPSGIRSQINFPSCWNGKDTDSPDHKSHVAFLSTGPDNGTCSDPNFPVTLPRIFMEVYWISQDLENQRKDAMTPSQPFLNVNLDPTGYGYHADFFNGWDSGVLQRALDGCNCNPYGDPTCCVNQGIFGMNKSSNCYITDTFDEQTLGTLDTLPGNNPIQGEVHLLHLVTRFNRLL</sequence>
<evidence type="ECO:0000313" key="4">
    <source>
        <dbReference type="Proteomes" id="UP001219525"/>
    </source>
</evidence>
<gene>
    <name evidence="3" type="ORF">GGX14DRAFT_428484</name>
</gene>
<dbReference type="PANTHER" id="PTHR43662:SF3">
    <property type="entry name" value="DOMAIN PROTEIN, PUTATIVE (AFU_ORTHOLOGUE AFUA_6G11970)-RELATED"/>
    <property type="match status" value="1"/>
</dbReference>
<keyword evidence="1" id="KW-0732">Signal</keyword>
<dbReference type="Proteomes" id="UP001219525">
    <property type="component" value="Unassembled WGS sequence"/>
</dbReference>
<accession>A0AAD6YKT7</accession>
<feature type="domain" description="DUF1996" evidence="2">
    <location>
        <begin position="95"/>
        <end position="253"/>
    </location>
</feature>
<keyword evidence="4" id="KW-1185">Reference proteome</keyword>
<reference evidence="3" key="1">
    <citation type="submission" date="2023-03" db="EMBL/GenBank/DDBJ databases">
        <title>Massive genome expansion in bonnet fungi (Mycena s.s.) driven by repeated elements and novel gene families across ecological guilds.</title>
        <authorList>
            <consortium name="Lawrence Berkeley National Laboratory"/>
            <person name="Harder C.B."/>
            <person name="Miyauchi S."/>
            <person name="Viragh M."/>
            <person name="Kuo A."/>
            <person name="Thoen E."/>
            <person name="Andreopoulos B."/>
            <person name="Lu D."/>
            <person name="Skrede I."/>
            <person name="Drula E."/>
            <person name="Henrissat B."/>
            <person name="Morin E."/>
            <person name="Kohler A."/>
            <person name="Barry K."/>
            <person name="LaButti K."/>
            <person name="Morin E."/>
            <person name="Salamov A."/>
            <person name="Lipzen A."/>
            <person name="Mereny Z."/>
            <person name="Hegedus B."/>
            <person name="Baldrian P."/>
            <person name="Stursova M."/>
            <person name="Weitz H."/>
            <person name="Taylor A."/>
            <person name="Grigoriev I.V."/>
            <person name="Nagy L.G."/>
            <person name="Martin F."/>
            <person name="Kauserud H."/>
        </authorList>
    </citation>
    <scope>NUCLEOTIDE SEQUENCE</scope>
    <source>
        <strain evidence="3">9144</strain>
    </source>
</reference>
<organism evidence="3 4">
    <name type="scientific">Mycena pura</name>
    <dbReference type="NCBI Taxonomy" id="153505"/>
    <lineage>
        <taxon>Eukaryota</taxon>
        <taxon>Fungi</taxon>
        <taxon>Dikarya</taxon>
        <taxon>Basidiomycota</taxon>
        <taxon>Agaricomycotina</taxon>
        <taxon>Agaricomycetes</taxon>
        <taxon>Agaricomycetidae</taxon>
        <taxon>Agaricales</taxon>
        <taxon>Marasmiineae</taxon>
        <taxon>Mycenaceae</taxon>
        <taxon>Mycena</taxon>
    </lineage>
</organism>
<name>A0AAD6YKT7_9AGAR</name>
<protein>
    <recommendedName>
        <fullName evidence="2">DUF1996 domain-containing protein</fullName>
    </recommendedName>
</protein>
<feature type="chain" id="PRO_5042213828" description="DUF1996 domain-containing protein" evidence="1">
    <location>
        <begin position="27"/>
        <end position="330"/>
    </location>
</feature>
<evidence type="ECO:0000259" key="2">
    <source>
        <dbReference type="Pfam" id="PF09362"/>
    </source>
</evidence>
<dbReference type="Pfam" id="PF09362">
    <property type="entry name" value="DUF1996"/>
    <property type="match status" value="1"/>
</dbReference>
<dbReference type="PANTHER" id="PTHR43662">
    <property type="match status" value="1"/>
</dbReference>
<dbReference type="EMBL" id="JARJCW010000007">
    <property type="protein sequence ID" value="KAJ7222332.1"/>
    <property type="molecule type" value="Genomic_DNA"/>
</dbReference>
<proteinExistence type="predicted"/>
<evidence type="ECO:0000313" key="3">
    <source>
        <dbReference type="EMBL" id="KAJ7222332.1"/>
    </source>
</evidence>
<evidence type="ECO:0000256" key="1">
    <source>
        <dbReference type="SAM" id="SignalP"/>
    </source>
</evidence>
<comment type="caution">
    <text evidence="3">The sequence shown here is derived from an EMBL/GenBank/DDBJ whole genome shotgun (WGS) entry which is preliminary data.</text>
</comment>
<dbReference type="AlphaFoldDB" id="A0AAD6YKT7"/>